<accession>A0A939IIJ1</accession>
<gene>
    <name evidence="2" type="ORF">JYP50_08685</name>
</gene>
<keyword evidence="1" id="KW-0812">Transmembrane</keyword>
<name>A0A939IIJ1_9GAMM</name>
<proteinExistence type="predicted"/>
<evidence type="ECO:0000313" key="3">
    <source>
        <dbReference type="Proteomes" id="UP000664303"/>
    </source>
</evidence>
<keyword evidence="1" id="KW-0472">Membrane</keyword>
<protein>
    <submittedName>
        <fullName evidence="2">Uncharacterized protein</fullName>
    </submittedName>
</protein>
<feature type="transmembrane region" description="Helical" evidence="1">
    <location>
        <begin position="117"/>
        <end position="139"/>
    </location>
</feature>
<feature type="transmembrane region" description="Helical" evidence="1">
    <location>
        <begin position="6"/>
        <end position="25"/>
    </location>
</feature>
<evidence type="ECO:0000256" key="1">
    <source>
        <dbReference type="SAM" id="Phobius"/>
    </source>
</evidence>
<keyword evidence="3" id="KW-1185">Reference proteome</keyword>
<comment type="caution">
    <text evidence="2">The sequence shown here is derived from an EMBL/GenBank/DDBJ whole genome shotgun (WGS) entry which is preliminary data.</text>
</comment>
<dbReference type="RefSeq" id="WP_206560119.1">
    <property type="nucleotide sequence ID" value="NZ_JAFKCZ010000006.1"/>
</dbReference>
<dbReference type="AlphaFoldDB" id="A0A939IIJ1"/>
<dbReference type="EMBL" id="JAFKCZ010000006">
    <property type="protein sequence ID" value="MBN7796664.1"/>
    <property type="molecule type" value="Genomic_DNA"/>
</dbReference>
<reference evidence="2" key="1">
    <citation type="submission" date="2021-02" db="EMBL/GenBank/DDBJ databases">
        <title>PHA producing bacteria isolated from coastal sediment in Guangdong, Shenzhen.</title>
        <authorList>
            <person name="Zheng W."/>
            <person name="Yu S."/>
            <person name="Huang Y."/>
        </authorList>
    </citation>
    <scope>NUCLEOTIDE SEQUENCE</scope>
    <source>
        <strain evidence="2">TN14-10</strain>
    </source>
</reference>
<dbReference type="Proteomes" id="UP000664303">
    <property type="component" value="Unassembled WGS sequence"/>
</dbReference>
<sequence>MTIVLIVHLLAVGVWIGVVGAEWVIERDGTASPEANLRAASMHAVTDRWIELPALLVILATGLLMLHERHFEGLFLYKLIFAMLAILFNLICVYAVFKRKECLQIDDAKGLARAGRYMLISAGVIPSFILAIGLGIYIAGTG</sequence>
<organism evidence="2 3">
    <name type="scientific">Parahaliea mediterranea</name>
    <dbReference type="NCBI Taxonomy" id="651086"/>
    <lineage>
        <taxon>Bacteria</taxon>
        <taxon>Pseudomonadati</taxon>
        <taxon>Pseudomonadota</taxon>
        <taxon>Gammaproteobacteria</taxon>
        <taxon>Cellvibrionales</taxon>
        <taxon>Halieaceae</taxon>
        <taxon>Parahaliea</taxon>
    </lineage>
</organism>
<feature type="transmembrane region" description="Helical" evidence="1">
    <location>
        <begin position="79"/>
        <end position="97"/>
    </location>
</feature>
<evidence type="ECO:0000313" key="2">
    <source>
        <dbReference type="EMBL" id="MBN7796664.1"/>
    </source>
</evidence>
<keyword evidence="1" id="KW-1133">Transmembrane helix</keyword>